<dbReference type="PANTHER" id="PTHR35981">
    <property type="entry name" value="ION TRANSPORT PEPTIDE, ISOFORM C"/>
    <property type="match status" value="1"/>
</dbReference>
<keyword evidence="2 3" id="KW-1015">Disulfide bond</keyword>
<dbReference type="InterPro" id="IPR031098">
    <property type="entry name" value="Crust_neurohorm"/>
</dbReference>
<dbReference type="InterPro" id="IPR035957">
    <property type="entry name" value="Crust_neurohorm_sf"/>
</dbReference>
<dbReference type="GO" id="GO:0005576">
    <property type="term" value="C:extracellular region"/>
    <property type="evidence" value="ECO:0007669"/>
    <property type="project" value="InterPro"/>
</dbReference>
<dbReference type="Proteomes" id="UP001286313">
    <property type="component" value="Unassembled WGS sequence"/>
</dbReference>
<dbReference type="AlphaFoldDB" id="A0AAE1GIM3"/>
<evidence type="ECO:0000313" key="4">
    <source>
        <dbReference type="EMBL" id="KAK3892556.1"/>
    </source>
</evidence>
<evidence type="ECO:0000256" key="3">
    <source>
        <dbReference type="PIRSR" id="PIRSR631098-51"/>
    </source>
</evidence>
<proteinExistence type="inferred from homology"/>
<dbReference type="SUPFAM" id="SSF81778">
    <property type="entry name" value="Crustacean CHH/MIH/GIH neurohormone"/>
    <property type="match status" value="1"/>
</dbReference>
<evidence type="ECO:0000256" key="1">
    <source>
        <dbReference type="ARBA" id="ARBA00005447"/>
    </source>
</evidence>
<dbReference type="Gene3D" id="1.10.2010.10">
    <property type="entry name" value="Crustacean CHH/MIH/GIH neurohormone"/>
    <property type="match status" value="1"/>
</dbReference>
<dbReference type="GO" id="GO:0007623">
    <property type="term" value="P:circadian rhythm"/>
    <property type="evidence" value="ECO:0007669"/>
    <property type="project" value="TreeGrafter"/>
</dbReference>
<keyword evidence="5" id="KW-1185">Reference proteome</keyword>
<organism evidence="4 5">
    <name type="scientific">Petrolisthes cinctipes</name>
    <name type="common">Flat porcelain crab</name>
    <dbReference type="NCBI Taxonomy" id="88211"/>
    <lineage>
        <taxon>Eukaryota</taxon>
        <taxon>Metazoa</taxon>
        <taxon>Ecdysozoa</taxon>
        <taxon>Arthropoda</taxon>
        <taxon>Crustacea</taxon>
        <taxon>Multicrustacea</taxon>
        <taxon>Malacostraca</taxon>
        <taxon>Eumalacostraca</taxon>
        <taxon>Eucarida</taxon>
        <taxon>Decapoda</taxon>
        <taxon>Pleocyemata</taxon>
        <taxon>Anomura</taxon>
        <taxon>Galatheoidea</taxon>
        <taxon>Porcellanidae</taxon>
        <taxon>Petrolisthes</taxon>
    </lineage>
</organism>
<feature type="disulfide bond" evidence="3">
    <location>
        <begin position="32"/>
        <end position="69"/>
    </location>
</feature>
<comment type="similarity">
    <text evidence="1">Belongs to the arthropod CHH/MIH/GIH/VIH hormone family.</text>
</comment>
<sequence length="111" mass="12806">MSSSQAYPHRQESSGSYRIRPNTYKEFLHYNCQGVYDTHAYYLLNDICSDCQNLYREHRSVLHECKSNCFLSSMFPSCVSALAMDEGKDDYNRLIKIINGGSVDSKENIMD</sequence>
<feature type="disulfide bond" evidence="3">
    <location>
        <begin position="51"/>
        <end position="78"/>
    </location>
</feature>
<dbReference type="PANTHER" id="PTHR35981:SF2">
    <property type="entry name" value="ION TRANSPORT PEPTIDE, ISOFORM C"/>
    <property type="match status" value="1"/>
</dbReference>
<dbReference type="InterPro" id="IPR018251">
    <property type="entry name" value="Crust_neurhormone_CS"/>
</dbReference>
<dbReference type="PROSITE" id="PS01250">
    <property type="entry name" value="CHH_MIH_GIH"/>
    <property type="match status" value="1"/>
</dbReference>
<reference evidence="4" key="1">
    <citation type="submission" date="2023-10" db="EMBL/GenBank/DDBJ databases">
        <title>Genome assemblies of two species of porcelain crab, Petrolisthes cinctipes and Petrolisthes manimaculis (Anomura: Porcellanidae).</title>
        <authorList>
            <person name="Angst P."/>
        </authorList>
    </citation>
    <scope>NUCLEOTIDE SEQUENCE</scope>
    <source>
        <strain evidence="4">PB745_01</strain>
        <tissue evidence="4">Gill</tissue>
    </source>
</reference>
<feature type="disulfide bond" evidence="3">
    <location>
        <begin position="48"/>
        <end position="65"/>
    </location>
</feature>
<dbReference type="GO" id="GO:0005184">
    <property type="term" value="F:neuropeptide hormone activity"/>
    <property type="evidence" value="ECO:0007669"/>
    <property type="project" value="InterPro"/>
</dbReference>
<name>A0AAE1GIM3_PETCI</name>
<accession>A0AAE1GIM3</accession>
<evidence type="ECO:0000313" key="5">
    <source>
        <dbReference type="Proteomes" id="UP001286313"/>
    </source>
</evidence>
<gene>
    <name evidence="4" type="ORF">Pcinc_003605</name>
</gene>
<protein>
    <submittedName>
        <fullName evidence="4">Uncharacterized protein</fullName>
    </submittedName>
</protein>
<comment type="caution">
    <text evidence="4">The sequence shown here is derived from an EMBL/GenBank/DDBJ whole genome shotgun (WGS) entry which is preliminary data.</text>
</comment>
<evidence type="ECO:0000256" key="2">
    <source>
        <dbReference type="ARBA" id="ARBA00023157"/>
    </source>
</evidence>
<dbReference type="EMBL" id="JAWQEG010000252">
    <property type="protein sequence ID" value="KAK3892556.1"/>
    <property type="molecule type" value="Genomic_DNA"/>
</dbReference>
<dbReference type="Pfam" id="PF01147">
    <property type="entry name" value="Crust_neurohorm"/>
    <property type="match status" value="1"/>
</dbReference>